<sequence length="287" mass="31944">MEDRMPPRTTPTARQLRLGVELRKLRERAGLNTREAAELIGANQARISNIETGRFGLSERSIRALAENYACGDEALIAALIAMTGKRKRGWWEEYRELLSPGQLDLAELEHHAAALLLATVLHIPGLLQTVDHARAVFAEGVPALPPPDVEDRVSHRIKRQRILYGESPTPCKAVIHEAALRMPFGGPRTARAQLQHLIDMSEREHITIQVIPFRNGTFAGSGQSINYFSGPVPQLDTILLEQAHGSLLLDAEAQLEKYRMVIGKMEAIALKQNEARDFIHGLIQEL</sequence>
<evidence type="ECO:0000313" key="3">
    <source>
        <dbReference type="Proteomes" id="UP000530530"/>
    </source>
</evidence>
<name>A0ABR6LKZ8_9ACTN</name>
<proteinExistence type="predicted"/>
<protein>
    <submittedName>
        <fullName evidence="2">Transcriptional regulator with XRE-family HTH domain</fullName>
    </submittedName>
</protein>
<comment type="caution">
    <text evidence="2">The sequence shown here is derived from an EMBL/GenBank/DDBJ whole genome shotgun (WGS) entry which is preliminary data.</text>
</comment>
<dbReference type="Proteomes" id="UP000530530">
    <property type="component" value="Unassembled WGS sequence"/>
</dbReference>
<feature type="domain" description="HTH cro/C1-type" evidence="1">
    <location>
        <begin position="22"/>
        <end position="77"/>
    </location>
</feature>
<organism evidence="2 3">
    <name type="scientific">Streptomyces rapamycinicus</name>
    <dbReference type="NCBI Taxonomy" id="1226757"/>
    <lineage>
        <taxon>Bacteria</taxon>
        <taxon>Bacillati</taxon>
        <taxon>Actinomycetota</taxon>
        <taxon>Actinomycetes</taxon>
        <taxon>Kitasatosporales</taxon>
        <taxon>Streptomycetaceae</taxon>
        <taxon>Streptomyces</taxon>
        <taxon>Streptomyces violaceusniger group</taxon>
    </lineage>
</organism>
<dbReference type="Gene3D" id="1.10.260.40">
    <property type="entry name" value="lambda repressor-like DNA-binding domains"/>
    <property type="match status" value="1"/>
</dbReference>
<dbReference type="EMBL" id="JACHNG010000001">
    <property type="protein sequence ID" value="MBB4782417.1"/>
    <property type="molecule type" value="Genomic_DNA"/>
</dbReference>
<evidence type="ECO:0000259" key="1">
    <source>
        <dbReference type="PROSITE" id="PS50943"/>
    </source>
</evidence>
<dbReference type="SMART" id="SM00530">
    <property type="entry name" value="HTH_XRE"/>
    <property type="match status" value="1"/>
</dbReference>
<accession>A0ABR6LKZ8</accession>
<dbReference type="PROSITE" id="PS50943">
    <property type="entry name" value="HTH_CROC1"/>
    <property type="match status" value="1"/>
</dbReference>
<evidence type="ECO:0000313" key="2">
    <source>
        <dbReference type="EMBL" id="MBB4782417.1"/>
    </source>
</evidence>
<gene>
    <name evidence="2" type="ORF">BJY27_003378</name>
</gene>
<keyword evidence="3" id="KW-1185">Reference proteome</keyword>
<dbReference type="Pfam" id="PF13560">
    <property type="entry name" value="HTH_31"/>
    <property type="match status" value="1"/>
</dbReference>
<dbReference type="InterPro" id="IPR043917">
    <property type="entry name" value="DUF5753"/>
</dbReference>
<dbReference type="InterPro" id="IPR001387">
    <property type="entry name" value="Cro/C1-type_HTH"/>
</dbReference>
<dbReference type="Pfam" id="PF19054">
    <property type="entry name" value="DUF5753"/>
    <property type="match status" value="1"/>
</dbReference>
<dbReference type="SUPFAM" id="SSF47413">
    <property type="entry name" value="lambda repressor-like DNA-binding domains"/>
    <property type="match status" value="1"/>
</dbReference>
<dbReference type="InterPro" id="IPR010982">
    <property type="entry name" value="Lambda_DNA-bd_dom_sf"/>
</dbReference>
<reference evidence="2 3" key="1">
    <citation type="submission" date="2020-08" db="EMBL/GenBank/DDBJ databases">
        <title>Sequencing the genomes of 1000 actinobacteria strains.</title>
        <authorList>
            <person name="Klenk H.-P."/>
        </authorList>
    </citation>
    <scope>NUCLEOTIDE SEQUENCE [LARGE SCALE GENOMIC DNA]</scope>
    <source>
        <strain evidence="2 3">DSM 41530</strain>
    </source>
</reference>
<dbReference type="CDD" id="cd00093">
    <property type="entry name" value="HTH_XRE"/>
    <property type="match status" value="1"/>
</dbReference>